<organism evidence="1 2">
    <name type="scientific">Dipteronia sinensis</name>
    <dbReference type="NCBI Taxonomy" id="43782"/>
    <lineage>
        <taxon>Eukaryota</taxon>
        <taxon>Viridiplantae</taxon>
        <taxon>Streptophyta</taxon>
        <taxon>Embryophyta</taxon>
        <taxon>Tracheophyta</taxon>
        <taxon>Spermatophyta</taxon>
        <taxon>Magnoliopsida</taxon>
        <taxon>eudicotyledons</taxon>
        <taxon>Gunneridae</taxon>
        <taxon>Pentapetalae</taxon>
        <taxon>rosids</taxon>
        <taxon>malvids</taxon>
        <taxon>Sapindales</taxon>
        <taxon>Sapindaceae</taxon>
        <taxon>Hippocastanoideae</taxon>
        <taxon>Acereae</taxon>
        <taxon>Dipteronia</taxon>
    </lineage>
</organism>
<evidence type="ECO:0000313" key="2">
    <source>
        <dbReference type="Proteomes" id="UP001281410"/>
    </source>
</evidence>
<keyword evidence="2" id="KW-1185">Reference proteome</keyword>
<dbReference type="AlphaFoldDB" id="A0AAE0AH30"/>
<comment type="caution">
    <text evidence="1">The sequence shown here is derived from an EMBL/GenBank/DDBJ whole genome shotgun (WGS) entry which is preliminary data.</text>
</comment>
<reference evidence="1" key="1">
    <citation type="journal article" date="2023" name="Plant J.">
        <title>Genome sequences and population genomics provide insights into the demographic history, inbreeding, and mutation load of two 'living fossil' tree species of Dipteronia.</title>
        <authorList>
            <person name="Feng Y."/>
            <person name="Comes H.P."/>
            <person name="Chen J."/>
            <person name="Zhu S."/>
            <person name="Lu R."/>
            <person name="Zhang X."/>
            <person name="Li P."/>
            <person name="Qiu J."/>
            <person name="Olsen K.M."/>
            <person name="Qiu Y."/>
        </authorList>
    </citation>
    <scope>NUCLEOTIDE SEQUENCE</scope>
    <source>
        <strain evidence="1">NBL</strain>
    </source>
</reference>
<name>A0AAE0AH30_9ROSI</name>
<protein>
    <submittedName>
        <fullName evidence="1">Uncharacterized protein</fullName>
    </submittedName>
</protein>
<dbReference type="EMBL" id="JANJYJ010000004">
    <property type="protein sequence ID" value="KAK3217713.1"/>
    <property type="molecule type" value="Genomic_DNA"/>
</dbReference>
<dbReference type="Proteomes" id="UP001281410">
    <property type="component" value="Unassembled WGS sequence"/>
</dbReference>
<gene>
    <name evidence="1" type="ORF">Dsin_011683</name>
</gene>
<evidence type="ECO:0000313" key="1">
    <source>
        <dbReference type="EMBL" id="KAK3217713.1"/>
    </source>
</evidence>
<dbReference type="Gene3D" id="3.40.50.2000">
    <property type="entry name" value="Glycogen Phosphorylase B"/>
    <property type="match status" value="1"/>
</dbReference>
<sequence>MFMMISKSRSSFNKLMNDDEKITCVLVDSFLAWNMEAAAELGIKRATICCLSATQLLSIFDIPKLIQHGVIDNQEGDLFFPE</sequence>
<accession>A0AAE0AH30</accession>
<proteinExistence type="predicted"/>
<dbReference type="SUPFAM" id="SSF53756">
    <property type="entry name" value="UDP-Glycosyltransferase/glycogen phosphorylase"/>
    <property type="match status" value="1"/>
</dbReference>